<feature type="region of interest" description="Disordered" evidence="1">
    <location>
        <begin position="208"/>
        <end position="283"/>
    </location>
</feature>
<dbReference type="KEGG" id="tpz:Tph_c21420"/>
<evidence type="ECO:0000256" key="1">
    <source>
        <dbReference type="SAM" id="MobiDB-lite"/>
    </source>
</evidence>
<feature type="compositionally biased region" description="Low complexity" evidence="1">
    <location>
        <begin position="243"/>
        <end position="265"/>
    </location>
</feature>
<organism evidence="3 4">
    <name type="scientific">Thermacetogenium phaeum (strain ATCC BAA-254 / DSM 26808 / PB)</name>
    <dbReference type="NCBI Taxonomy" id="1089553"/>
    <lineage>
        <taxon>Bacteria</taxon>
        <taxon>Bacillati</taxon>
        <taxon>Bacillota</taxon>
        <taxon>Clostridia</taxon>
        <taxon>Thermoanaerobacterales</taxon>
        <taxon>Thermoanaerobacteraceae</taxon>
        <taxon>Thermacetogenium</taxon>
    </lineage>
</organism>
<keyword evidence="2" id="KW-0472">Membrane</keyword>
<feature type="transmembrane region" description="Helical" evidence="2">
    <location>
        <begin position="291"/>
        <end position="309"/>
    </location>
</feature>
<reference evidence="3 4" key="1">
    <citation type="journal article" date="2012" name="BMC Genomics">
        <title>Genome-guided analysis of physiological and morphological traits of the fermentative acetate oxidizer Thermacetogenium phaeum.</title>
        <authorList>
            <person name="Oehler D."/>
            <person name="Poehlein A."/>
            <person name="Leimbach A."/>
            <person name="Muller N."/>
            <person name="Daniel R."/>
            <person name="Gottschalk G."/>
            <person name="Schink B."/>
        </authorList>
    </citation>
    <scope>NUCLEOTIDE SEQUENCE [LARGE SCALE GENOMIC DNA]</scope>
    <source>
        <strain evidence="4">ATCC BAA-254 / DSM 26808 / PB</strain>
    </source>
</reference>
<evidence type="ECO:0000313" key="3">
    <source>
        <dbReference type="EMBL" id="AFV12335.1"/>
    </source>
</evidence>
<sequence>MLLVNMLLALSLMNYGFARWSGNLEVRPTAQTSRVSWGFDRNLLEQRDTGPDPTCDPGLENVRTCPEGKDVSKTVYFWGDAGSDGEGVPDRIDLTVSNAYPGYYNIITCGIKNNGWVPISIERAVLGWEGRSQILENGSLYYLCSGGEVVCRDVPEDALIEVRWSVEEKPLQGPGELFEGYLEFHILPGVSQKGKYNFSIAVAAAVDEDSGGADDAEEPGGSGVPGEPGEPEPPPGGDDEPIDVPAEPGVVGPPAGPPSAGEQPEPVIPPPEGKPAFPPAKGEFPITGGNLFAAVYAGVVLIGAGVLLLRRREGKR</sequence>
<feature type="compositionally biased region" description="Pro residues" evidence="1">
    <location>
        <begin position="266"/>
        <end position="278"/>
    </location>
</feature>
<accession>K4LK66</accession>
<protein>
    <submittedName>
        <fullName evidence="3">Uncharacterized protein</fullName>
    </submittedName>
</protein>
<proteinExistence type="predicted"/>
<dbReference type="AlphaFoldDB" id="K4LK66"/>
<keyword evidence="4" id="KW-1185">Reference proteome</keyword>
<keyword evidence="2" id="KW-1133">Transmembrane helix</keyword>
<dbReference type="Proteomes" id="UP000000467">
    <property type="component" value="Chromosome"/>
</dbReference>
<dbReference type="RefSeq" id="WP_015051210.1">
    <property type="nucleotide sequence ID" value="NZ_KI912609.1"/>
</dbReference>
<name>K4LK66_THEPS</name>
<dbReference type="OrthoDB" id="1955180at2"/>
<feature type="compositionally biased region" description="Acidic residues" evidence="1">
    <location>
        <begin position="208"/>
        <end position="218"/>
    </location>
</feature>
<dbReference type="EMBL" id="CP003732">
    <property type="protein sequence ID" value="AFV12335.1"/>
    <property type="molecule type" value="Genomic_DNA"/>
</dbReference>
<evidence type="ECO:0000313" key="4">
    <source>
        <dbReference type="Proteomes" id="UP000000467"/>
    </source>
</evidence>
<keyword evidence="2" id="KW-0812">Transmembrane</keyword>
<evidence type="ECO:0000256" key="2">
    <source>
        <dbReference type="SAM" id="Phobius"/>
    </source>
</evidence>
<dbReference type="STRING" id="1089553.Tph_c21420"/>
<gene>
    <name evidence="3" type="ordered locus">Tph_c21420</name>
</gene>
<dbReference type="HOGENOM" id="CLU_879798_0_0_9"/>